<dbReference type="InterPro" id="IPR052111">
    <property type="entry name" value="Spermatogenesis_Ciliary_MAP"/>
</dbReference>
<dbReference type="Pfam" id="PF06294">
    <property type="entry name" value="CH_2"/>
    <property type="match status" value="1"/>
</dbReference>
<sequence length="116" mass="13331">MLSAEERSIIQQWLIQFRLSSPVRKVCRDLSDGVLVAELLHQLFPRLVDLHNYTKGFAIARKLDNWETLNRKVLKKLGIYLTPDVIHTVANGSKDVVYDVLLEIMIKAEQQGIECL</sequence>
<evidence type="ECO:0000313" key="2">
    <source>
        <dbReference type="EMBL" id="EAT47040.1"/>
    </source>
</evidence>
<dbReference type="FunFam" id="1.10.418.10:FF:000059">
    <property type="entry name" value="RIKEN cDNA 6430531B16 gene"/>
    <property type="match status" value="1"/>
</dbReference>
<dbReference type="PANTHER" id="PTHR12509">
    <property type="entry name" value="SPERMATOGENESIS-ASSOCIATED 4-RELATED"/>
    <property type="match status" value="1"/>
</dbReference>
<protein>
    <submittedName>
        <fullName evidence="2">AAEL001801-PA</fullName>
    </submittedName>
</protein>
<reference evidence="2" key="3">
    <citation type="submission" date="2012-09" db="EMBL/GenBank/DDBJ databases">
        <authorList>
            <consortium name="VectorBase"/>
        </authorList>
    </citation>
    <scope>NUCLEOTIDE SEQUENCE</scope>
    <source>
        <strain evidence="2">Liverpool</strain>
    </source>
</reference>
<dbReference type="InterPro" id="IPR036872">
    <property type="entry name" value="CH_dom_sf"/>
</dbReference>
<accession>A0A1S4EZT4</accession>
<dbReference type="GO" id="GO:0051493">
    <property type="term" value="P:regulation of cytoskeleton organization"/>
    <property type="evidence" value="ECO:0007669"/>
    <property type="project" value="TreeGrafter"/>
</dbReference>
<dbReference type="EMBL" id="CH477228">
    <property type="protein sequence ID" value="EAT47040.1"/>
    <property type="molecule type" value="Genomic_DNA"/>
</dbReference>
<dbReference type="KEGG" id="aag:5572435"/>
<evidence type="ECO:0000313" key="3">
    <source>
        <dbReference type="Proteomes" id="UP000682892"/>
    </source>
</evidence>
<proteinExistence type="predicted"/>
<dbReference type="GO" id="GO:0005930">
    <property type="term" value="C:axoneme"/>
    <property type="evidence" value="ECO:0007669"/>
    <property type="project" value="TreeGrafter"/>
</dbReference>
<dbReference type="AlphaFoldDB" id="A0A1S4EZT4"/>
<reference evidence="2" key="2">
    <citation type="journal article" date="2007" name="Science">
        <title>Genome sequence of Aedes aegypti, a major arbovirus vector.</title>
        <authorList>
            <person name="Nene V."/>
            <person name="Wortman J.R."/>
            <person name="Lawson D."/>
            <person name="Haas B."/>
            <person name="Kodira C."/>
            <person name="Tu Z.J."/>
            <person name="Loftus B."/>
            <person name="Xi Z."/>
            <person name="Megy K."/>
            <person name="Grabherr M."/>
            <person name="Ren Q."/>
            <person name="Zdobnov E.M."/>
            <person name="Lobo N.F."/>
            <person name="Campbell K.S."/>
            <person name="Brown S.E."/>
            <person name="Bonaldo M.F."/>
            <person name="Zhu J."/>
            <person name="Sinkins S.P."/>
            <person name="Hogenkamp D.G."/>
            <person name="Amedeo P."/>
            <person name="Arensburger P."/>
            <person name="Atkinson P.W."/>
            <person name="Bidwell S."/>
            <person name="Biedler J."/>
            <person name="Birney E."/>
            <person name="Bruggner R.V."/>
            <person name="Costas J."/>
            <person name="Coy M.R."/>
            <person name="Crabtree J."/>
            <person name="Crawford M."/>
            <person name="Debruyn B."/>
            <person name="Decaprio D."/>
            <person name="Eiglmeier K."/>
            <person name="Eisenstadt E."/>
            <person name="El-Dorry H."/>
            <person name="Gelbart W.M."/>
            <person name="Gomes S.L."/>
            <person name="Hammond M."/>
            <person name="Hannick L.I."/>
            <person name="Hogan J.R."/>
            <person name="Holmes M.H."/>
            <person name="Jaffe D."/>
            <person name="Johnston J.S."/>
            <person name="Kennedy R.C."/>
            <person name="Koo H."/>
            <person name="Kravitz S."/>
            <person name="Kriventseva E.V."/>
            <person name="Kulp D."/>
            <person name="Labutti K."/>
            <person name="Lee E."/>
            <person name="Li S."/>
            <person name="Lovin D.D."/>
            <person name="Mao C."/>
            <person name="Mauceli E."/>
            <person name="Menck C.F."/>
            <person name="Miller J.R."/>
            <person name="Montgomery P."/>
            <person name="Mori A."/>
            <person name="Nascimento A.L."/>
            <person name="Naveira H.F."/>
            <person name="Nusbaum C."/>
            <person name="O'leary S."/>
            <person name="Orvis J."/>
            <person name="Pertea M."/>
            <person name="Quesneville H."/>
            <person name="Reidenbach K.R."/>
            <person name="Rogers Y.H."/>
            <person name="Roth C.W."/>
            <person name="Schneider J.R."/>
            <person name="Schatz M."/>
            <person name="Shumway M."/>
            <person name="Stanke M."/>
            <person name="Stinson E.O."/>
            <person name="Tubio J.M."/>
            <person name="Vanzee J.P."/>
            <person name="Verjovski-Almeida S."/>
            <person name="Werner D."/>
            <person name="White O."/>
            <person name="Wyder S."/>
            <person name="Zeng Q."/>
            <person name="Zhao Q."/>
            <person name="Zhao Y."/>
            <person name="Hill C.A."/>
            <person name="Raikhel A.S."/>
            <person name="Soares M.B."/>
            <person name="Knudson D.L."/>
            <person name="Lee N.H."/>
            <person name="Galagan J."/>
            <person name="Salzberg S.L."/>
            <person name="Paulsen I.T."/>
            <person name="Dimopoulos G."/>
            <person name="Collins F.H."/>
            <person name="Birren B."/>
            <person name="Fraser-Liggett C.M."/>
            <person name="Severson D.W."/>
        </authorList>
    </citation>
    <scope>NUCLEOTIDE SEQUENCE [LARGE SCALE GENOMIC DNA]</scope>
    <source>
        <strain evidence="2">Liverpool</strain>
    </source>
</reference>
<dbReference type="Gene3D" id="1.10.418.10">
    <property type="entry name" value="Calponin-like domain"/>
    <property type="match status" value="1"/>
</dbReference>
<dbReference type="InterPro" id="IPR010441">
    <property type="entry name" value="CH_2"/>
</dbReference>
<dbReference type="OMA" id="QVYTPRC"/>
<feature type="domain" description="Calponin-homology (CH)" evidence="1">
    <location>
        <begin position="4"/>
        <end position="109"/>
    </location>
</feature>
<dbReference type="PROSITE" id="PS50021">
    <property type="entry name" value="CH"/>
    <property type="match status" value="1"/>
</dbReference>
<dbReference type="PANTHER" id="PTHR12509:SF9">
    <property type="entry name" value="SPERM FLAGELLAR PROTEIN 1 ISOFORM X1"/>
    <property type="match status" value="1"/>
</dbReference>
<dbReference type="GO" id="GO:0008017">
    <property type="term" value="F:microtubule binding"/>
    <property type="evidence" value="ECO:0007669"/>
    <property type="project" value="TreeGrafter"/>
</dbReference>
<dbReference type="InterPro" id="IPR001715">
    <property type="entry name" value="CH_dom"/>
</dbReference>
<reference evidence="2" key="1">
    <citation type="submission" date="2005-10" db="EMBL/GenBank/DDBJ databases">
        <authorList>
            <person name="Loftus B.J."/>
            <person name="Nene V.M."/>
            <person name="Hannick L.I."/>
            <person name="Bidwell S."/>
            <person name="Haas B."/>
            <person name="Amedeo P."/>
            <person name="Orvis J."/>
            <person name="Wortman J.R."/>
            <person name="White O.R."/>
            <person name="Salzberg S."/>
            <person name="Shumway M."/>
            <person name="Koo H."/>
            <person name="Zhao Y."/>
            <person name="Holmes M."/>
            <person name="Miller J."/>
            <person name="Schatz M."/>
            <person name="Pop M."/>
            <person name="Pai G."/>
            <person name="Utterback T."/>
            <person name="Rogers Y.-H."/>
            <person name="Kravitz S."/>
            <person name="Fraser C.M."/>
        </authorList>
    </citation>
    <scope>NUCLEOTIDE SEQUENCE</scope>
    <source>
        <strain evidence="2">Liverpool</strain>
    </source>
</reference>
<dbReference type="SUPFAM" id="SSF47576">
    <property type="entry name" value="Calponin-homology domain, CH-domain"/>
    <property type="match status" value="1"/>
</dbReference>
<dbReference type="Proteomes" id="UP000682892">
    <property type="component" value="Unassembled WGS sequence"/>
</dbReference>
<organism evidence="2 3">
    <name type="scientific">Aedes aegypti</name>
    <name type="common">Yellowfever mosquito</name>
    <name type="synonym">Culex aegypti</name>
    <dbReference type="NCBI Taxonomy" id="7159"/>
    <lineage>
        <taxon>Eukaryota</taxon>
        <taxon>Metazoa</taxon>
        <taxon>Ecdysozoa</taxon>
        <taxon>Arthropoda</taxon>
        <taxon>Hexapoda</taxon>
        <taxon>Insecta</taxon>
        <taxon>Pterygota</taxon>
        <taxon>Neoptera</taxon>
        <taxon>Endopterygota</taxon>
        <taxon>Diptera</taxon>
        <taxon>Nematocera</taxon>
        <taxon>Culicoidea</taxon>
        <taxon>Culicidae</taxon>
        <taxon>Culicinae</taxon>
        <taxon>Aedini</taxon>
        <taxon>Aedes</taxon>
        <taxon>Stegomyia</taxon>
    </lineage>
</organism>
<evidence type="ECO:0000259" key="1">
    <source>
        <dbReference type="PROSITE" id="PS50021"/>
    </source>
</evidence>
<gene>
    <name evidence="2" type="ORF">AaeL_AAEL001801</name>
</gene>
<name>A0A1S4EZT4_AEDAE</name>
<dbReference type="OrthoDB" id="193300at2759"/>